<accession>A0A2N6NLV3</accession>
<dbReference type="InterPro" id="IPR029058">
    <property type="entry name" value="AB_hydrolase_fold"/>
</dbReference>
<keyword evidence="3" id="KW-0732">Signal</keyword>
<dbReference type="Gene3D" id="3.40.50.1820">
    <property type="entry name" value="alpha/beta hydrolase"/>
    <property type="match status" value="1"/>
</dbReference>
<evidence type="ECO:0000256" key="2">
    <source>
        <dbReference type="SAM" id="MobiDB-lite"/>
    </source>
</evidence>
<dbReference type="Pfam" id="PF12697">
    <property type="entry name" value="Abhydrolase_6"/>
    <property type="match status" value="1"/>
</dbReference>
<dbReference type="Proteomes" id="UP000235728">
    <property type="component" value="Unassembled WGS sequence"/>
</dbReference>
<dbReference type="OMA" id="LMRWDAT"/>
<name>A0A2N6NLV3_BEABA</name>
<feature type="signal peptide" evidence="3">
    <location>
        <begin position="1"/>
        <end position="23"/>
    </location>
</feature>
<feature type="domain" description="AB hydrolase-1" evidence="4">
    <location>
        <begin position="100"/>
        <end position="338"/>
    </location>
</feature>
<dbReference type="PANTHER" id="PTHR47751:SF1">
    <property type="entry name" value="SUPERFAMILY HYDROLASE, PUTATIVE (AFU_ORTHOLOGUE AFUA_2G16580)-RELATED"/>
    <property type="match status" value="1"/>
</dbReference>
<evidence type="ECO:0000313" key="5">
    <source>
        <dbReference type="EMBL" id="PMB68247.1"/>
    </source>
</evidence>
<dbReference type="InterPro" id="IPR000073">
    <property type="entry name" value="AB_hydrolase_1"/>
</dbReference>
<reference evidence="5 6" key="1">
    <citation type="journal article" date="2016" name="Appl. Microbiol. Biotechnol.">
        <title>Characterization of T-DNA insertion mutants with decreased virulence in the entomopathogenic fungus Beauveria bassiana JEF-007.</title>
        <authorList>
            <person name="Kim S."/>
            <person name="Lee S.J."/>
            <person name="Nai Y.S."/>
            <person name="Yu J.S."/>
            <person name="Lee M.R."/>
            <person name="Yang Y.T."/>
            <person name="Kim J.S."/>
        </authorList>
    </citation>
    <scope>NUCLEOTIDE SEQUENCE [LARGE SCALE GENOMIC DNA]</scope>
    <source>
        <strain evidence="5 6">JEF-007</strain>
    </source>
</reference>
<gene>
    <name evidence="5" type="ORF">BM221_006424</name>
</gene>
<dbReference type="InterPro" id="IPR051411">
    <property type="entry name" value="Polyketide_trans_af380"/>
</dbReference>
<proteinExistence type="inferred from homology"/>
<organism evidence="5 6">
    <name type="scientific">Beauveria bassiana</name>
    <name type="common">White muscardine disease fungus</name>
    <name type="synonym">Tritirachium shiotae</name>
    <dbReference type="NCBI Taxonomy" id="176275"/>
    <lineage>
        <taxon>Eukaryota</taxon>
        <taxon>Fungi</taxon>
        <taxon>Dikarya</taxon>
        <taxon>Ascomycota</taxon>
        <taxon>Pezizomycotina</taxon>
        <taxon>Sordariomycetes</taxon>
        <taxon>Hypocreomycetidae</taxon>
        <taxon>Hypocreales</taxon>
        <taxon>Cordycipitaceae</taxon>
        <taxon>Beauveria</taxon>
    </lineage>
</organism>
<evidence type="ECO:0000313" key="6">
    <source>
        <dbReference type="Proteomes" id="UP000235728"/>
    </source>
</evidence>
<dbReference type="EMBL" id="MRVG01000006">
    <property type="protein sequence ID" value="PMB68247.1"/>
    <property type="molecule type" value="Genomic_DNA"/>
</dbReference>
<dbReference type="AlphaFoldDB" id="A0A2N6NLV3"/>
<comment type="caution">
    <text evidence="5">The sequence shown here is derived from an EMBL/GenBank/DDBJ whole genome shotgun (WGS) entry which is preliminary data.</text>
</comment>
<dbReference type="Gene3D" id="1.10.10.800">
    <property type="match status" value="1"/>
</dbReference>
<evidence type="ECO:0000259" key="4">
    <source>
        <dbReference type="Pfam" id="PF12697"/>
    </source>
</evidence>
<evidence type="ECO:0000256" key="3">
    <source>
        <dbReference type="SAM" id="SignalP"/>
    </source>
</evidence>
<evidence type="ECO:0000256" key="1">
    <source>
        <dbReference type="ARBA" id="ARBA00029464"/>
    </source>
</evidence>
<sequence length="357" mass="38727">MYMGRSIAAFAAIAVVSTMPATAQNMSFGADNFYQSDKVSAHPITFKNLYGMSIAANLYKGSSSSSSSSNSSSSSSSGGRGAPAIVVSHPFGAVKEQSANLYAQKLAEQGFVTVAFDHSFWGASDGEPRNSVSPDLFAEAYSAAVDYLGTQDFVDRERIGGLGICGSGSWLVSAAKIDTRIKAVATASMYDMGAATRNGLRHVQSPEQRRQIADEAARQRWVEAEGGAPQYTGGTPNELTKDTPPVAAEFYDFYRTTRGEFTPPGASEALTTHPTLVGFPKMFNFYPFNDIETISPRPLLFISGDQAHSREFSEDAYARAAEPKELYWVPRAGHVDLYDRVQLIPFEKLTDFFRTSL</sequence>
<comment type="similarity">
    <text evidence="1">Belongs to the polyketide transferase af380 family.</text>
</comment>
<feature type="region of interest" description="Disordered" evidence="2">
    <location>
        <begin position="62"/>
        <end position="81"/>
    </location>
</feature>
<protein>
    <recommendedName>
        <fullName evidence="4">AB hydrolase-1 domain-containing protein</fullName>
    </recommendedName>
</protein>
<dbReference type="SUPFAM" id="SSF53474">
    <property type="entry name" value="alpha/beta-Hydrolases"/>
    <property type="match status" value="1"/>
</dbReference>
<dbReference type="PANTHER" id="PTHR47751">
    <property type="entry name" value="SUPERFAMILY HYDROLASE, PUTATIVE (AFU_ORTHOLOGUE AFUA_2G16580)-RELATED"/>
    <property type="match status" value="1"/>
</dbReference>
<feature type="chain" id="PRO_5014872721" description="AB hydrolase-1 domain-containing protein" evidence="3">
    <location>
        <begin position="24"/>
        <end position="357"/>
    </location>
</feature>
<feature type="compositionally biased region" description="Low complexity" evidence="2">
    <location>
        <begin position="62"/>
        <end position="77"/>
    </location>
</feature>